<evidence type="ECO:0000313" key="4">
    <source>
        <dbReference type="Proteomes" id="UP000244855"/>
    </source>
</evidence>
<keyword evidence="2" id="KW-0472">Membrane</keyword>
<dbReference type="AlphaFoldDB" id="A0A2V1DSM3"/>
<feature type="compositionally biased region" description="Polar residues" evidence="1">
    <location>
        <begin position="207"/>
        <end position="216"/>
    </location>
</feature>
<keyword evidence="2" id="KW-1133">Transmembrane helix</keyword>
<keyword evidence="4" id="KW-1185">Reference proteome</keyword>
<feature type="compositionally biased region" description="Basic residues" evidence="1">
    <location>
        <begin position="225"/>
        <end position="235"/>
    </location>
</feature>
<feature type="region of interest" description="Disordered" evidence="1">
    <location>
        <begin position="146"/>
        <end position="167"/>
    </location>
</feature>
<dbReference type="Proteomes" id="UP000244855">
    <property type="component" value="Unassembled WGS sequence"/>
</dbReference>
<feature type="compositionally biased region" description="Polar residues" evidence="1">
    <location>
        <begin position="146"/>
        <end position="162"/>
    </location>
</feature>
<evidence type="ECO:0000313" key="3">
    <source>
        <dbReference type="EMBL" id="PVI00215.1"/>
    </source>
</evidence>
<accession>A0A2V1DSM3</accession>
<feature type="compositionally biased region" description="Basic and acidic residues" evidence="1">
    <location>
        <begin position="244"/>
        <end position="254"/>
    </location>
</feature>
<protein>
    <submittedName>
        <fullName evidence="3">Uncharacterized protein</fullName>
    </submittedName>
</protein>
<proteinExistence type="predicted"/>
<evidence type="ECO:0000256" key="1">
    <source>
        <dbReference type="SAM" id="MobiDB-lite"/>
    </source>
</evidence>
<gene>
    <name evidence="3" type="ORF">DM02DRAFT_655666</name>
</gene>
<name>A0A2V1DSM3_9PLEO</name>
<feature type="transmembrane region" description="Helical" evidence="2">
    <location>
        <begin position="12"/>
        <end position="31"/>
    </location>
</feature>
<organism evidence="3 4">
    <name type="scientific">Periconia macrospinosa</name>
    <dbReference type="NCBI Taxonomy" id="97972"/>
    <lineage>
        <taxon>Eukaryota</taxon>
        <taxon>Fungi</taxon>
        <taxon>Dikarya</taxon>
        <taxon>Ascomycota</taxon>
        <taxon>Pezizomycotina</taxon>
        <taxon>Dothideomycetes</taxon>
        <taxon>Pleosporomycetidae</taxon>
        <taxon>Pleosporales</taxon>
        <taxon>Massarineae</taxon>
        <taxon>Periconiaceae</taxon>
        <taxon>Periconia</taxon>
    </lineage>
</organism>
<evidence type="ECO:0000256" key="2">
    <source>
        <dbReference type="SAM" id="Phobius"/>
    </source>
</evidence>
<keyword evidence="2" id="KW-0812">Transmembrane</keyword>
<feature type="region of interest" description="Disordered" evidence="1">
    <location>
        <begin position="185"/>
        <end position="267"/>
    </location>
</feature>
<reference evidence="3 4" key="1">
    <citation type="journal article" date="2018" name="Sci. Rep.">
        <title>Comparative genomics provides insights into the lifestyle and reveals functional heterogeneity of dark septate endophytic fungi.</title>
        <authorList>
            <person name="Knapp D.G."/>
            <person name="Nemeth J.B."/>
            <person name="Barry K."/>
            <person name="Hainaut M."/>
            <person name="Henrissat B."/>
            <person name="Johnson J."/>
            <person name="Kuo A."/>
            <person name="Lim J.H.P."/>
            <person name="Lipzen A."/>
            <person name="Nolan M."/>
            <person name="Ohm R.A."/>
            <person name="Tamas L."/>
            <person name="Grigoriev I.V."/>
            <person name="Spatafora J.W."/>
            <person name="Nagy L.G."/>
            <person name="Kovacs G.M."/>
        </authorList>
    </citation>
    <scope>NUCLEOTIDE SEQUENCE [LARGE SCALE GENOMIC DNA]</scope>
    <source>
        <strain evidence="3 4">DSE2036</strain>
    </source>
</reference>
<sequence>MTDKTMSETSVFLVFIIQPLSIAFLLTLLYFHRNNIRRLIGTDFHYESDKHIRQRARPVKEGEERAREQPIYPRLFEDDVTGNQRSFSSFHHAENRPRRGEYEMPKMVLTNRDIYAIQNILLDGLLRRFPNMPNTAVNMRMSTASTTANNDHATGHSMSTENGPDASQLHSQVLHRVDPVSDLHGAYQNDRASSSSSLLSHADGNVHRNSGSVTDHTNLVNRANRALRRTRRRRNRVAEPQISNHDDVQNRYDDSAGIGVNGDGSVQ</sequence>
<dbReference type="EMBL" id="KZ805377">
    <property type="protein sequence ID" value="PVI00215.1"/>
    <property type="molecule type" value="Genomic_DNA"/>
</dbReference>